<dbReference type="Gene3D" id="3.40.50.80">
    <property type="entry name" value="Nucleotide-binding domain of ferredoxin-NADP reductase (FNR) module"/>
    <property type="match status" value="1"/>
</dbReference>
<dbReference type="GO" id="GO:0016491">
    <property type="term" value="F:oxidoreductase activity"/>
    <property type="evidence" value="ECO:0007669"/>
    <property type="project" value="InterPro"/>
</dbReference>
<evidence type="ECO:0000256" key="10">
    <source>
        <dbReference type="HAMAP-Rule" id="MF_01211"/>
    </source>
</evidence>
<gene>
    <name evidence="10" type="primary">pyrK</name>
    <name evidence="15" type="ORF">CDV28_1342</name>
</gene>
<dbReference type="InterPro" id="IPR023455">
    <property type="entry name" value="Dihydroorotate_DHASE_ETsu"/>
</dbReference>
<evidence type="ECO:0000256" key="3">
    <source>
        <dbReference type="ARBA" id="ARBA00022630"/>
    </source>
</evidence>
<dbReference type="PIRSF" id="PIRSF006816">
    <property type="entry name" value="Cyc3_hyd_g"/>
    <property type="match status" value="1"/>
</dbReference>
<evidence type="ECO:0000256" key="4">
    <source>
        <dbReference type="ARBA" id="ARBA00022714"/>
    </source>
</evidence>
<evidence type="ECO:0000256" key="5">
    <source>
        <dbReference type="ARBA" id="ARBA00022723"/>
    </source>
</evidence>
<feature type="binding site" evidence="10 11">
    <location>
        <begin position="77"/>
        <end position="78"/>
    </location>
    <ligand>
        <name>FAD</name>
        <dbReference type="ChEBI" id="CHEBI:57692"/>
    </ligand>
</feature>
<comment type="caution">
    <text evidence="10">Lacks conserved residue(s) required for the propagation of feature annotation.</text>
</comment>
<dbReference type="Gene3D" id="2.10.240.10">
    <property type="entry name" value="Dihydroorotate dehydrogenase, electron transfer subunit"/>
    <property type="match status" value="1"/>
</dbReference>
<keyword evidence="9 10" id="KW-0411">Iron-sulfur</keyword>
<dbReference type="GO" id="GO:0051537">
    <property type="term" value="F:2 iron, 2 sulfur cluster binding"/>
    <property type="evidence" value="ECO:0007669"/>
    <property type="project" value="UniProtKB-KW"/>
</dbReference>
<keyword evidence="10" id="KW-0665">Pyrimidine biosynthesis</keyword>
<dbReference type="PANTHER" id="PTHR43513">
    <property type="entry name" value="DIHYDROOROTATE DEHYDROGENASE B (NAD(+)), ELECTRON TRANSFER SUBUNIT"/>
    <property type="match status" value="1"/>
</dbReference>
<keyword evidence="3 10" id="KW-0285">Flavoprotein</keyword>
<dbReference type="Proteomes" id="UP000316238">
    <property type="component" value="Unassembled WGS sequence"/>
</dbReference>
<dbReference type="UniPathway" id="UPA00070">
    <property type="reaction ID" value="UER00945"/>
</dbReference>
<evidence type="ECO:0000256" key="6">
    <source>
        <dbReference type="ARBA" id="ARBA00022827"/>
    </source>
</evidence>
<keyword evidence="16" id="KW-1185">Reference proteome</keyword>
<dbReference type="GO" id="GO:0046872">
    <property type="term" value="F:metal ion binding"/>
    <property type="evidence" value="ECO:0007669"/>
    <property type="project" value="UniProtKB-KW"/>
</dbReference>
<dbReference type="PANTHER" id="PTHR43513:SF3">
    <property type="entry name" value="DIHYDROOROTATE DEHYDROGENASE B (NAD(+)), ELECTRON TRANSFER SUBUNIT-RELATED"/>
    <property type="match status" value="1"/>
</dbReference>
<evidence type="ECO:0000256" key="1">
    <source>
        <dbReference type="ARBA" id="ARBA00006422"/>
    </source>
</evidence>
<accession>A0A521G030</accession>
<keyword evidence="6 10" id="KW-0274">FAD</keyword>
<feature type="domain" description="Flavoprotein pyridine nucleotide cytochrome reductase-like FAD-binding" evidence="13">
    <location>
        <begin position="19"/>
        <end position="98"/>
    </location>
</feature>
<dbReference type="EMBL" id="NQJD01000034">
    <property type="protein sequence ID" value="TAA74221.1"/>
    <property type="molecule type" value="Genomic_DNA"/>
</dbReference>
<evidence type="ECO:0000259" key="14">
    <source>
        <dbReference type="Pfam" id="PF10418"/>
    </source>
</evidence>
<dbReference type="Gene3D" id="2.40.30.10">
    <property type="entry name" value="Translation factors"/>
    <property type="match status" value="1"/>
</dbReference>
<dbReference type="GO" id="GO:0044205">
    <property type="term" value="P:'de novo' UMP biosynthetic process"/>
    <property type="evidence" value="ECO:0007669"/>
    <property type="project" value="UniProtKB-UniRule"/>
</dbReference>
<dbReference type="GO" id="GO:0050660">
    <property type="term" value="F:flavin adenine dinucleotide binding"/>
    <property type="evidence" value="ECO:0007669"/>
    <property type="project" value="InterPro"/>
</dbReference>
<reference evidence="15" key="1">
    <citation type="submission" date="2017-07" db="EMBL/GenBank/DDBJ databases">
        <title>The cable genome - Insights into the physiology and evolution of filamentous bacteria capable of sulfide oxidation via long distance electron transfer.</title>
        <authorList>
            <person name="Thorup C."/>
            <person name="Bjerg J.T."/>
            <person name="Schreiber L."/>
            <person name="Nielsen L.P."/>
            <person name="Kjeldsen K.U."/>
            <person name="Boesen T."/>
            <person name="Boggild A."/>
            <person name="Meysman F."/>
            <person name="Geelhoed J."/>
            <person name="Schramm A."/>
        </authorList>
    </citation>
    <scope>NUCLEOTIDE SEQUENCE [LARGE SCALE GENOMIC DNA]</scope>
    <source>
        <strain evidence="15">GS</strain>
    </source>
</reference>
<evidence type="ECO:0000256" key="12">
    <source>
        <dbReference type="PIRSR" id="PIRSR006816-2"/>
    </source>
</evidence>
<evidence type="ECO:0000256" key="8">
    <source>
        <dbReference type="ARBA" id="ARBA00023004"/>
    </source>
</evidence>
<comment type="cofactor">
    <cofactor evidence="10">
        <name>[2Fe-2S] cluster</name>
        <dbReference type="ChEBI" id="CHEBI:190135"/>
    </cofactor>
    <text evidence="10">Binds 1 [2Fe-2S] cluster per subunit.</text>
</comment>
<dbReference type="InterPro" id="IPR019480">
    <property type="entry name" value="Dihydroorotate_DH_Fe-S-bd"/>
</dbReference>
<feature type="binding site" evidence="10 12">
    <location>
        <position position="241"/>
    </location>
    <ligand>
        <name>[2Fe-2S] cluster</name>
        <dbReference type="ChEBI" id="CHEBI:190135"/>
    </ligand>
</feature>
<dbReference type="CDD" id="cd06218">
    <property type="entry name" value="DHOD_e_trans"/>
    <property type="match status" value="1"/>
</dbReference>
<dbReference type="HAMAP" id="MF_01211">
    <property type="entry name" value="DHODB_Fe_S_bind"/>
    <property type="match status" value="1"/>
</dbReference>
<feature type="binding site" evidence="10 12">
    <location>
        <position position="228"/>
    </location>
    <ligand>
        <name>[2Fe-2S] cluster</name>
        <dbReference type="ChEBI" id="CHEBI:190135"/>
    </ligand>
</feature>
<dbReference type="SUPFAM" id="SSF52343">
    <property type="entry name" value="Ferredoxin reductase-like, C-terminal NADP-linked domain"/>
    <property type="match status" value="1"/>
</dbReference>
<dbReference type="InterPro" id="IPR039261">
    <property type="entry name" value="FNR_nucleotide-bd"/>
</dbReference>
<proteinExistence type="inferred from homology"/>
<evidence type="ECO:0000259" key="13">
    <source>
        <dbReference type="Pfam" id="PF00970"/>
    </source>
</evidence>
<keyword evidence="7 10" id="KW-0249">Electron transport</keyword>
<keyword evidence="5 10" id="KW-0479">Metal-binding</keyword>
<comment type="similarity">
    <text evidence="1 10">Belongs to the PyrK family.</text>
</comment>
<comment type="cofactor">
    <cofactor evidence="12">
        <name>[2Fe-2S] cluster</name>
        <dbReference type="ChEBI" id="CHEBI:190135"/>
    </cofactor>
    <text evidence="12">Binds 1 [2Fe-2S] cluster per subunit.</text>
</comment>
<comment type="function">
    <text evidence="10">Responsible for channeling the electrons from the oxidation of dihydroorotate from the FMN redox center in the PyrD type B subunit to the ultimate electron acceptor NAD(+).</text>
</comment>
<dbReference type="Pfam" id="PF00970">
    <property type="entry name" value="FAD_binding_6"/>
    <property type="match status" value="1"/>
</dbReference>
<evidence type="ECO:0000256" key="9">
    <source>
        <dbReference type="ARBA" id="ARBA00023014"/>
    </source>
</evidence>
<dbReference type="Pfam" id="PF10418">
    <property type="entry name" value="DHODB_Fe-S_bind"/>
    <property type="match status" value="1"/>
</dbReference>
<evidence type="ECO:0000313" key="16">
    <source>
        <dbReference type="Proteomes" id="UP000316238"/>
    </source>
</evidence>
<evidence type="ECO:0000313" key="15">
    <source>
        <dbReference type="EMBL" id="TAA74221.1"/>
    </source>
</evidence>
<dbReference type="InterPro" id="IPR017938">
    <property type="entry name" value="Riboflavin_synthase-like_b-brl"/>
</dbReference>
<dbReference type="InterPro" id="IPR008333">
    <property type="entry name" value="Cbr1-like_FAD-bd_dom"/>
</dbReference>
<dbReference type="GO" id="GO:0009055">
    <property type="term" value="F:electron transfer activity"/>
    <property type="evidence" value="ECO:0007669"/>
    <property type="project" value="UniProtKB-UniRule"/>
</dbReference>
<feature type="binding site" evidence="10 11">
    <location>
        <begin position="54"/>
        <end position="57"/>
    </location>
    <ligand>
        <name>FAD</name>
        <dbReference type="ChEBI" id="CHEBI:57692"/>
    </ligand>
</feature>
<name>A0A521G030_9BACT</name>
<comment type="cofactor">
    <cofactor evidence="10 11">
        <name>FAD</name>
        <dbReference type="ChEBI" id="CHEBI:57692"/>
    </cofactor>
    <text evidence="10 11">Binds 1 FAD per subunit.</text>
</comment>
<dbReference type="InterPro" id="IPR037117">
    <property type="entry name" value="Dihydroorotate_DH_ele_sf"/>
</dbReference>
<keyword evidence="4 10" id="KW-0001">2Fe-2S</keyword>
<evidence type="ECO:0000256" key="11">
    <source>
        <dbReference type="PIRSR" id="PIRSR006816-1"/>
    </source>
</evidence>
<sequence>MPQSQQQSRILANDPLTAEVFRLTVYSPEIAVAAAPGQFVMVQVSSSLDPLLRRPFSIHSRGADGSISLLFKVVGRGTALLAKARPGDKIDLLGPFGRGFDLSAAEKPVCLIGGGMGIAPLLFLAQELPGRKHALLGARNRDELAPLAKFFADIGCAVQLATDDGSLGHHGFIPDLLDEVLPDVSQVCTCGPSPMMRGVARKCRAAEVSCQVSLETHMACGMGACLGCAVPGRDGSYVHVCKEGPVFNSEELPWEL</sequence>
<protein>
    <recommendedName>
        <fullName evidence="10">Dihydroorotate dehydrogenase B (NAD(+)), electron transfer subunit</fullName>
    </recommendedName>
    <alternativeName>
        <fullName evidence="10">Dihydroorotate oxidase B, electron transfer subunit</fullName>
    </alternativeName>
</protein>
<keyword evidence="8 10" id="KW-0408">Iron</keyword>
<comment type="pathway">
    <text evidence="10">Pyrimidine metabolism; UMP biosynthesis via de novo pathway; orotate from (S)-dihydroorotate (NAD(+) route): step 1/1.</text>
</comment>
<comment type="caution">
    <text evidence="15">The sequence shown here is derived from an EMBL/GenBank/DDBJ whole genome shotgun (WGS) entry which is preliminary data.</text>
</comment>
<dbReference type="InterPro" id="IPR050353">
    <property type="entry name" value="PyrK_electron_transfer"/>
</dbReference>
<evidence type="ECO:0000256" key="2">
    <source>
        <dbReference type="ARBA" id="ARBA00022448"/>
    </source>
</evidence>
<dbReference type="SUPFAM" id="SSF63380">
    <property type="entry name" value="Riboflavin synthase domain-like"/>
    <property type="match status" value="1"/>
</dbReference>
<dbReference type="InterPro" id="IPR012165">
    <property type="entry name" value="Cyt_c3_hydrogenase_gsu"/>
</dbReference>
<organism evidence="15 16">
    <name type="scientific">Candidatus Electronema aureum</name>
    <dbReference type="NCBI Taxonomy" id="2005002"/>
    <lineage>
        <taxon>Bacteria</taxon>
        <taxon>Pseudomonadati</taxon>
        <taxon>Thermodesulfobacteriota</taxon>
        <taxon>Desulfobulbia</taxon>
        <taxon>Desulfobulbales</taxon>
        <taxon>Desulfobulbaceae</taxon>
        <taxon>Candidatus Electronema</taxon>
    </lineage>
</organism>
<comment type="subunit">
    <text evidence="10">Heterotetramer of 2 PyrK and 2 PyrD type B subunits.</text>
</comment>
<feature type="domain" description="Dihydroorotate dehydrogenase electron transfer subunit iron-sulphur cluster binding" evidence="14">
    <location>
        <begin position="215"/>
        <end position="252"/>
    </location>
</feature>
<feature type="binding site" evidence="10 12">
    <location>
        <position position="220"/>
    </location>
    <ligand>
        <name>[2Fe-2S] cluster</name>
        <dbReference type="ChEBI" id="CHEBI:190135"/>
    </ligand>
</feature>
<dbReference type="AlphaFoldDB" id="A0A521G030"/>
<feature type="binding site" evidence="10 12">
    <location>
        <position position="225"/>
    </location>
    <ligand>
        <name>[2Fe-2S] cluster</name>
        <dbReference type="ChEBI" id="CHEBI:190135"/>
    </ligand>
</feature>
<evidence type="ECO:0000256" key="7">
    <source>
        <dbReference type="ARBA" id="ARBA00022982"/>
    </source>
</evidence>
<keyword evidence="2 10" id="KW-0813">Transport</keyword>